<dbReference type="Proteomes" id="UP000031572">
    <property type="component" value="Unassembled WGS sequence"/>
</dbReference>
<gene>
    <name evidence="2" type="ORF">TSA66_08795</name>
</gene>
<name>A0A0C1Y1J9_9BURK</name>
<dbReference type="AlphaFoldDB" id="A0A0C1Y1J9"/>
<dbReference type="RefSeq" id="WP_040039721.1">
    <property type="nucleotide sequence ID" value="NZ_JWJG01000028.1"/>
</dbReference>
<protein>
    <recommendedName>
        <fullName evidence="4">Proline-rich region</fullName>
    </recommendedName>
</protein>
<dbReference type="OrthoDB" id="5397649at2"/>
<dbReference type="EMBL" id="JWJG01000028">
    <property type="protein sequence ID" value="KIF80898.1"/>
    <property type="molecule type" value="Genomic_DNA"/>
</dbReference>
<feature type="signal peptide" evidence="1">
    <location>
        <begin position="1"/>
        <end position="24"/>
    </location>
</feature>
<evidence type="ECO:0000313" key="2">
    <source>
        <dbReference type="EMBL" id="KIF80898.1"/>
    </source>
</evidence>
<organism evidence="2 3">
    <name type="scientific">Noviherbaspirillum autotrophicum</name>
    <dbReference type="NCBI Taxonomy" id="709839"/>
    <lineage>
        <taxon>Bacteria</taxon>
        <taxon>Pseudomonadati</taxon>
        <taxon>Pseudomonadota</taxon>
        <taxon>Betaproteobacteria</taxon>
        <taxon>Burkholderiales</taxon>
        <taxon>Oxalobacteraceae</taxon>
        <taxon>Noviherbaspirillum</taxon>
    </lineage>
</organism>
<evidence type="ECO:0000256" key="1">
    <source>
        <dbReference type="SAM" id="SignalP"/>
    </source>
</evidence>
<proteinExistence type="predicted"/>
<accession>A0A0C1Y1J9</accession>
<feature type="chain" id="PRO_5002142710" description="Proline-rich region" evidence="1">
    <location>
        <begin position="25"/>
        <end position="121"/>
    </location>
</feature>
<evidence type="ECO:0000313" key="3">
    <source>
        <dbReference type="Proteomes" id="UP000031572"/>
    </source>
</evidence>
<reference evidence="2 3" key="1">
    <citation type="submission" date="2014-12" db="EMBL/GenBank/DDBJ databases">
        <title>Denitrispirillum autotrophicum gen. nov., sp. nov., Denitrifying, Facultatively Autotrophic Bacteria Isolated from Rice Paddy Soil.</title>
        <authorList>
            <person name="Ishii S."/>
            <person name="Ashida N."/>
            <person name="Ohno H."/>
            <person name="Otsuka S."/>
            <person name="Yokota A."/>
            <person name="Senoo K."/>
        </authorList>
    </citation>
    <scope>NUCLEOTIDE SEQUENCE [LARGE SCALE GENOMIC DNA]</scope>
    <source>
        <strain evidence="2 3">TSA66</strain>
    </source>
</reference>
<keyword evidence="1" id="KW-0732">Signal</keyword>
<dbReference type="STRING" id="709839.TSA66_08795"/>
<keyword evidence="3" id="KW-1185">Reference proteome</keyword>
<evidence type="ECO:0008006" key="4">
    <source>
        <dbReference type="Google" id="ProtNLM"/>
    </source>
</evidence>
<sequence length="121" mass="13906">MKKVGPAIILYLLLALLTNSSAWAHQQYRHWHGHTHSSVGVFVGVPIVPPVHYRSPTYYAYPPIVAVPAPPPIYIEQGGHDIDEQPNYWWYYCPLPQGYYPYVQRCPQGWKRVAPQPPDLQ</sequence>
<comment type="caution">
    <text evidence="2">The sequence shown here is derived from an EMBL/GenBank/DDBJ whole genome shotgun (WGS) entry which is preliminary data.</text>
</comment>